<evidence type="ECO:0000256" key="7">
    <source>
        <dbReference type="ARBA" id="ARBA00022723"/>
    </source>
</evidence>
<keyword evidence="8 12" id="KW-0378">Hydrolase</keyword>
<protein>
    <recommendedName>
        <fullName evidence="4 12">UDP-3-O-acyl-N-acetylglucosamine deacetylase</fullName>
        <shortName evidence="12">UDP-3-O-acyl-GlcNAc deacetylase</shortName>
        <ecNumber evidence="4 12">3.5.1.108</ecNumber>
    </recommendedName>
    <alternativeName>
        <fullName evidence="12">UDP-3-O-[R-3-hydroxymyristoyl]-N-acetylglucosamine deacetylase</fullName>
    </alternativeName>
</protein>
<dbReference type="InterPro" id="IPR004463">
    <property type="entry name" value="UDP-acyl_GlcNac_deAcase"/>
</dbReference>
<dbReference type="InterPro" id="IPR011334">
    <property type="entry name" value="UDP-acyl_GlcNac_deAcase_C"/>
</dbReference>
<proteinExistence type="inferred from homology"/>
<gene>
    <name evidence="13" type="primary">envA</name>
    <name evidence="12" type="synonym">lpxC</name>
    <name evidence="13" type="ORF">JANAI62_01080</name>
</gene>
<keyword evidence="6 12" id="KW-0441">Lipid A biosynthesis</keyword>
<dbReference type="PANTHER" id="PTHR33694:SF1">
    <property type="entry name" value="UDP-3-O-ACYL-N-ACETYLGLUCOSAMINE DEACETYLASE 1, MITOCHONDRIAL-RELATED"/>
    <property type="match status" value="1"/>
</dbReference>
<evidence type="ECO:0000256" key="9">
    <source>
        <dbReference type="ARBA" id="ARBA00022833"/>
    </source>
</evidence>
<dbReference type="NCBIfam" id="TIGR00325">
    <property type="entry name" value="lpxC"/>
    <property type="match status" value="1"/>
</dbReference>
<comment type="function">
    <text evidence="2 12">Catalyzes the hydrolysis of UDP-3-O-myristoyl-N-acetylglucosamine to form UDP-3-O-myristoylglucosamine and acetate, the committed step in lipid A biosynthesis.</text>
</comment>
<dbReference type="Proteomes" id="UP000786693">
    <property type="component" value="Unassembled WGS sequence"/>
</dbReference>
<evidence type="ECO:0000256" key="2">
    <source>
        <dbReference type="ARBA" id="ARBA00002923"/>
    </source>
</evidence>
<keyword evidence="14" id="KW-1185">Reference proteome</keyword>
<keyword evidence="5 12" id="KW-0444">Lipid biosynthesis</keyword>
<dbReference type="HAMAP" id="MF_00388">
    <property type="entry name" value="LpxC"/>
    <property type="match status" value="1"/>
</dbReference>
<evidence type="ECO:0000256" key="3">
    <source>
        <dbReference type="ARBA" id="ARBA00005002"/>
    </source>
</evidence>
<evidence type="ECO:0000256" key="1">
    <source>
        <dbReference type="ARBA" id="ARBA00001947"/>
    </source>
</evidence>
<evidence type="ECO:0000256" key="12">
    <source>
        <dbReference type="HAMAP-Rule" id="MF_00388"/>
    </source>
</evidence>
<dbReference type="Pfam" id="PF03331">
    <property type="entry name" value="LpxC"/>
    <property type="match status" value="1"/>
</dbReference>
<comment type="catalytic activity">
    <reaction evidence="11 12">
        <text>a UDP-3-O-[(3R)-3-hydroxyacyl]-N-acetyl-alpha-D-glucosamine + H2O = a UDP-3-O-[(3R)-3-hydroxyacyl]-alpha-D-glucosamine + acetate</text>
        <dbReference type="Rhea" id="RHEA:67816"/>
        <dbReference type="ChEBI" id="CHEBI:15377"/>
        <dbReference type="ChEBI" id="CHEBI:30089"/>
        <dbReference type="ChEBI" id="CHEBI:137740"/>
        <dbReference type="ChEBI" id="CHEBI:173225"/>
        <dbReference type="EC" id="3.5.1.108"/>
    </reaction>
</comment>
<dbReference type="RefSeq" id="WP_220747025.1">
    <property type="nucleotide sequence ID" value="NZ_BPFH01000001.1"/>
</dbReference>
<comment type="caution">
    <text evidence="13">The sequence shown here is derived from an EMBL/GenBank/DDBJ whole genome shotgun (WGS) entry which is preliminary data.</text>
</comment>
<feature type="active site" description="Proton donor" evidence="12">
    <location>
        <position position="261"/>
    </location>
</feature>
<keyword evidence="10 12" id="KW-0443">Lipid metabolism</keyword>
<reference evidence="13 14" key="1">
    <citation type="submission" date="2021-05" db="EMBL/GenBank/DDBJ databases">
        <title>Bacteria Genome sequencing.</title>
        <authorList>
            <person name="Takabe Y."/>
            <person name="Nakajima Y."/>
            <person name="Suzuki S."/>
            <person name="Shiozaki T."/>
        </authorList>
    </citation>
    <scope>NUCLEOTIDE SEQUENCE [LARGE SCALE GENOMIC DNA]</scope>
    <source>
        <strain evidence="13 14">AI_62</strain>
    </source>
</reference>
<dbReference type="InterPro" id="IPR015870">
    <property type="entry name" value="UDP-acyl_N-AcGlcN_deAcase_N"/>
</dbReference>
<evidence type="ECO:0000256" key="6">
    <source>
        <dbReference type="ARBA" id="ARBA00022556"/>
    </source>
</evidence>
<dbReference type="Gene3D" id="3.30.1700.10">
    <property type="entry name" value="lpxc deacetylase, domain 2"/>
    <property type="match status" value="1"/>
</dbReference>
<sequence>MQTTVKSVIRLSGVGLHSGAAARVSIHPAGAHHGIWFRRTDVARDGMIAARHSAVQASPLCTLLVNEAGVSVSTVEHIMAALAGCGILNAMVEVDGPEVPILDGSAADFVRAILAVGVRRLDAPVHAIEVLRRVSVQDGDRFATLEPARELEIDFAIDFADAAIGQQRKVLRLSNGTFVRELCDSRTFCRQQDVDAMHAAGKALGGSLLNAVVVDGARVVNPEGLRHADEAVRHKMLDALGDLALAGAPILGRYTGLRSGHAMTNRLLHALFADPLAYRVRTLTAAECHLLPGAGLEEDVFAHL</sequence>
<dbReference type="SUPFAM" id="SSF54211">
    <property type="entry name" value="Ribosomal protein S5 domain 2-like"/>
    <property type="match status" value="2"/>
</dbReference>
<evidence type="ECO:0000313" key="13">
    <source>
        <dbReference type="EMBL" id="GIT93485.1"/>
    </source>
</evidence>
<evidence type="ECO:0000256" key="4">
    <source>
        <dbReference type="ARBA" id="ARBA00012745"/>
    </source>
</evidence>
<keyword evidence="9 12" id="KW-0862">Zinc</keyword>
<organism evidence="13 14">
    <name type="scientific">Jannaschia pagri</name>
    <dbReference type="NCBI Taxonomy" id="2829797"/>
    <lineage>
        <taxon>Bacteria</taxon>
        <taxon>Pseudomonadati</taxon>
        <taxon>Pseudomonadota</taxon>
        <taxon>Alphaproteobacteria</taxon>
        <taxon>Rhodobacterales</taxon>
        <taxon>Roseobacteraceae</taxon>
        <taxon>Jannaschia</taxon>
    </lineage>
</organism>
<feature type="binding site" evidence="12">
    <location>
        <position position="77"/>
    </location>
    <ligand>
        <name>Zn(2+)</name>
        <dbReference type="ChEBI" id="CHEBI:29105"/>
    </ligand>
</feature>
<comment type="pathway">
    <text evidence="3 12">Glycolipid biosynthesis; lipid IV(A) biosynthesis; lipid IV(A) from (3R)-3-hydroxytetradecanoyl-[acyl-carrier-protein] and UDP-N-acetyl-alpha-D-glucosamine: step 2/6.</text>
</comment>
<evidence type="ECO:0000256" key="10">
    <source>
        <dbReference type="ARBA" id="ARBA00023098"/>
    </source>
</evidence>
<keyword evidence="7 12" id="KW-0479">Metal-binding</keyword>
<feature type="binding site" evidence="12">
    <location>
        <position position="234"/>
    </location>
    <ligand>
        <name>Zn(2+)</name>
        <dbReference type="ChEBI" id="CHEBI:29105"/>
    </ligand>
</feature>
<comment type="cofactor">
    <cofactor evidence="1 12">
        <name>Zn(2+)</name>
        <dbReference type="ChEBI" id="CHEBI:29105"/>
    </cofactor>
</comment>
<dbReference type="PANTHER" id="PTHR33694">
    <property type="entry name" value="UDP-3-O-ACYL-N-ACETYLGLUCOSAMINE DEACETYLASE 1, MITOCHONDRIAL-RELATED"/>
    <property type="match status" value="1"/>
</dbReference>
<accession>A0ABQ4NGE0</accession>
<evidence type="ECO:0000313" key="14">
    <source>
        <dbReference type="Proteomes" id="UP000786693"/>
    </source>
</evidence>
<evidence type="ECO:0000256" key="5">
    <source>
        <dbReference type="ARBA" id="ARBA00022516"/>
    </source>
</evidence>
<dbReference type="EMBL" id="BPFH01000001">
    <property type="protein sequence ID" value="GIT93485.1"/>
    <property type="molecule type" value="Genomic_DNA"/>
</dbReference>
<feature type="binding site" evidence="12">
    <location>
        <position position="238"/>
    </location>
    <ligand>
        <name>Zn(2+)</name>
        <dbReference type="ChEBI" id="CHEBI:29105"/>
    </ligand>
</feature>
<dbReference type="InterPro" id="IPR020568">
    <property type="entry name" value="Ribosomal_Su5_D2-typ_SF"/>
</dbReference>
<name>A0ABQ4NGE0_9RHOB</name>
<evidence type="ECO:0000256" key="8">
    <source>
        <dbReference type="ARBA" id="ARBA00022801"/>
    </source>
</evidence>
<dbReference type="Gene3D" id="3.30.230.20">
    <property type="entry name" value="lpxc deacetylase, domain 1"/>
    <property type="match status" value="1"/>
</dbReference>
<dbReference type="EC" id="3.5.1.108" evidence="4 12"/>
<evidence type="ECO:0000256" key="11">
    <source>
        <dbReference type="ARBA" id="ARBA00024535"/>
    </source>
</evidence>
<comment type="similarity">
    <text evidence="12">Belongs to the LpxC family.</text>
</comment>